<dbReference type="RefSeq" id="WP_110012280.1">
    <property type="nucleotide sequence ID" value="NZ_QGUB01000005.1"/>
</dbReference>
<dbReference type="PANTHER" id="PTHR38035">
    <property type="entry name" value="UPF0070 PROTEIN YFGM"/>
    <property type="match status" value="1"/>
</dbReference>
<comment type="subcellular location">
    <subcellularLocation>
        <location evidence="1">Cell membrane</location>
        <topology evidence="1">Single-pass type II membrane protein</topology>
    </subcellularLocation>
</comment>
<gene>
    <name evidence="11" type="ORF">DFR36_10511</name>
</gene>
<dbReference type="InterPro" id="IPR011990">
    <property type="entry name" value="TPR-like_helical_dom_sf"/>
</dbReference>
<dbReference type="Pfam" id="PF09976">
    <property type="entry name" value="TPR_21"/>
    <property type="match status" value="1"/>
</dbReference>
<proteinExistence type="inferred from homology"/>
<keyword evidence="5 9" id="KW-0472">Membrane</keyword>
<keyword evidence="6" id="KW-0143">Chaperone</keyword>
<dbReference type="PANTHER" id="PTHR38035:SF1">
    <property type="entry name" value="ANCILLARY SECYEG TRANSLOCON SUBUNIT"/>
    <property type="match status" value="1"/>
</dbReference>
<dbReference type="InterPro" id="IPR018704">
    <property type="entry name" value="SecYEG/CpoB_TPR"/>
</dbReference>
<name>A0A317R9S4_9BURK</name>
<dbReference type="PIRSF" id="PIRSF006170">
    <property type="entry name" value="YfgM"/>
    <property type="match status" value="1"/>
</dbReference>
<keyword evidence="2" id="KW-1003">Cell membrane</keyword>
<evidence type="ECO:0000256" key="9">
    <source>
        <dbReference type="SAM" id="Phobius"/>
    </source>
</evidence>
<dbReference type="GO" id="GO:0044877">
    <property type="term" value="F:protein-containing complex binding"/>
    <property type="evidence" value="ECO:0007669"/>
    <property type="project" value="InterPro"/>
</dbReference>
<evidence type="ECO:0000313" key="11">
    <source>
        <dbReference type="EMBL" id="PWW45811.1"/>
    </source>
</evidence>
<dbReference type="InterPro" id="IPR026039">
    <property type="entry name" value="YfgM"/>
</dbReference>
<feature type="domain" description="Ancillary SecYEG translocon subunit/Cell division coordinator CpoB TPR" evidence="10">
    <location>
        <begin position="17"/>
        <end position="210"/>
    </location>
</feature>
<evidence type="ECO:0000256" key="5">
    <source>
        <dbReference type="ARBA" id="ARBA00023136"/>
    </source>
</evidence>
<dbReference type="GO" id="GO:0005886">
    <property type="term" value="C:plasma membrane"/>
    <property type="evidence" value="ECO:0007669"/>
    <property type="project" value="UniProtKB-SubCell"/>
</dbReference>
<protein>
    <recommendedName>
        <fullName evidence="8">Ancillary SecYEG translocon subunit</fullName>
    </recommendedName>
</protein>
<reference evidence="11 12" key="1">
    <citation type="submission" date="2018-05" db="EMBL/GenBank/DDBJ databases">
        <title>Genomic Encyclopedia of Type Strains, Phase IV (KMG-IV): sequencing the most valuable type-strain genomes for metagenomic binning, comparative biology and taxonomic classification.</title>
        <authorList>
            <person name="Goeker M."/>
        </authorList>
    </citation>
    <scope>NUCLEOTIDE SEQUENCE [LARGE SCALE GENOMIC DNA]</scope>
    <source>
        <strain evidence="11 12">DSM 26006</strain>
    </source>
</reference>
<comment type="similarity">
    <text evidence="7">Belongs to the YfgM family.</text>
</comment>
<evidence type="ECO:0000256" key="3">
    <source>
        <dbReference type="ARBA" id="ARBA00022692"/>
    </source>
</evidence>
<dbReference type="SUPFAM" id="SSF48452">
    <property type="entry name" value="TPR-like"/>
    <property type="match status" value="1"/>
</dbReference>
<keyword evidence="4 9" id="KW-1133">Transmembrane helix</keyword>
<evidence type="ECO:0000256" key="4">
    <source>
        <dbReference type="ARBA" id="ARBA00022989"/>
    </source>
</evidence>
<evidence type="ECO:0000256" key="7">
    <source>
        <dbReference type="ARBA" id="ARBA00024197"/>
    </source>
</evidence>
<feature type="transmembrane region" description="Helical" evidence="9">
    <location>
        <begin position="26"/>
        <end position="44"/>
    </location>
</feature>
<comment type="caution">
    <text evidence="11">The sequence shown here is derived from an EMBL/GenBank/DDBJ whole genome shotgun (WGS) entry which is preliminary data.</text>
</comment>
<accession>A0A317R9S4</accession>
<dbReference type="Gene3D" id="1.25.40.10">
    <property type="entry name" value="Tetratricopeptide repeat domain"/>
    <property type="match status" value="1"/>
</dbReference>
<evidence type="ECO:0000256" key="1">
    <source>
        <dbReference type="ARBA" id="ARBA00004401"/>
    </source>
</evidence>
<dbReference type="OrthoDB" id="8521102at2"/>
<evidence type="ECO:0000256" key="6">
    <source>
        <dbReference type="ARBA" id="ARBA00023186"/>
    </source>
</evidence>
<evidence type="ECO:0000256" key="2">
    <source>
        <dbReference type="ARBA" id="ARBA00022475"/>
    </source>
</evidence>
<evidence type="ECO:0000256" key="8">
    <source>
        <dbReference type="ARBA" id="ARBA00024235"/>
    </source>
</evidence>
<keyword evidence="12" id="KW-1185">Reference proteome</keyword>
<sequence length="224" mass="24098">MATHFDLQEQEQLDQLKHFWKTWGNLITWVLIVVMGGIAAWNGWRLWQGRQAQQATGLAEAVESAAQAGDAARVQQAFEDLRSGYAGTQQAGQAGLLAASALLDAGKPDEARSTLAWVADKASDEGLRALARLRLAALLIEQKDYDGAMAQLSGSIPPEFAGLVADRKGDVLALQDKKAEAVEEYRKAWQALDERIDYRRLVEAKLNALGVSVLASAAGAGAAQ</sequence>
<evidence type="ECO:0000313" key="12">
    <source>
        <dbReference type="Proteomes" id="UP000246483"/>
    </source>
</evidence>
<dbReference type="EMBL" id="QGUB01000005">
    <property type="protein sequence ID" value="PWW45811.1"/>
    <property type="molecule type" value="Genomic_DNA"/>
</dbReference>
<organism evidence="11 12">
    <name type="scientific">Melaminivora alkalimesophila</name>
    <dbReference type="NCBI Taxonomy" id="1165852"/>
    <lineage>
        <taxon>Bacteria</taxon>
        <taxon>Pseudomonadati</taxon>
        <taxon>Pseudomonadota</taxon>
        <taxon>Betaproteobacteria</taxon>
        <taxon>Burkholderiales</taxon>
        <taxon>Comamonadaceae</taxon>
        <taxon>Melaminivora</taxon>
    </lineage>
</organism>
<evidence type="ECO:0000259" key="10">
    <source>
        <dbReference type="Pfam" id="PF09976"/>
    </source>
</evidence>
<dbReference type="AlphaFoldDB" id="A0A317R9S4"/>
<dbReference type="Proteomes" id="UP000246483">
    <property type="component" value="Unassembled WGS sequence"/>
</dbReference>
<keyword evidence="3 9" id="KW-0812">Transmembrane</keyword>